<feature type="domain" description="Phage tail collar" evidence="1">
    <location>
        <begin position="2"/>
        <end position="54"/>
    </location>
</feature>
<dbReference type="InterPro" id="IPR011083">
    <property type="entry name" value="Phage_tail_collar_dom"/>
</dbReference>
<evidence type="ECO:0000313" key="2">
    <source>
        <dbReference type="EMBL" id="GAJ06419.1"/>
    </source>
</evidence>
<gene>
    <name evidence="2" type="ORF">S12H4_41417</name>
</gene>
<organism evidence="2">
    <name type="scientific">marine sediment metagenome</name>
    <dbReference type="NCBI Taxonomy" id="412755"/>
    <lineage>
        <taxon>unclassified sequences</taxon>
        <taxon>metagenomes</taxon>
        <taxon>ecological metagenomes</taxon>
    </lineage>
</organism>
<evidence type="ECO:0000259" key="1">
    <source>
        <dbReference type="Pfam" id="PF07484"/>
    </source>
</evidence>
<accession>X1TMC9</accession>
<sequence>IGQISSFLGELPTFWLPLDGETNDKDDYPELWEALDDQYKDSTTFTLPDLSDLFLAVAGDGVYGLGDTGGEETHTLTIAEMPGHTHTYTPPLVDIDLEAVGVPDVAAARLGIPTATGSTGGGDAHENRPPFHAVTMGIFAGRD</sequence>
<dbReference type="EMBL" id="BARW01025240">
    <property type="protein sequence ID" value="GAJ06419.1"/>
    <property type="molecule type" value="Genomic_DNA"/>
</dbReference>
<proteinExistence type="predicted"/>
<dbReference type="InterPro" id="IPR037053">
    <property type="entry name" value="Phage_tail_collar_dom_sf"/>
</dbReference>
<feature type="non-terminal residue" evidence="2">
    <location>
        <position position="1"/>
    </location>
</feature>
<dbReference type="Gene3D" id="3.90.1340.10">
    <property type="entry name" value="Phage tail collar domain"/>
    <property type="match status" value="1"/>
</dbReference>
<dbReference type="Pfam" id="PF07484">
    <property type="entry name" value="Collar"/>
    <property type="match status" value="1"/>
</dbReference>
<comment type="caution">
    <text evidence="2">The sequence shown here is derived from an EMBL/GenBank/DDBJ whole genome shotgun (WGS) entry which is preliminary data.</text>
</comment>
<reference evidence="2" key="1">
    <citation type="journal article" date="2014" name="Front. Microbiol.">
        <title>High frequency of phylogenetically diverse reductive dehalogenase-homologous genes in deep subseafloor sedimentary metagenomes.</title>
        <authorList>
            <person name="Kawai M."/>
            <person name="Futagami T."/>
            <person name="Toyoda A."/>
            <person name="Takaki Y."/>
            <person name="Nishi S."/>
            <person name="Hori S."/>
            <person name="Arai W."/>
            <person name="Tsubouchi T."/>
            <person name="Morono Y."/>
            <person name="Uchiyama I."/>
            <person name="Ito T."/>
            <person name="Fujiyama A."/>
            <person name="Inagaki F."/>
            <person name="Takami H."/>
        </authorList>
    </citation>
    <scope>NUCLEOTIDE SEQUENCE</scope>
    <source>
        <strain evidence="2">Expedition CK06-06</strain>
    </source>
</reference>
<name>X1TMC9_9ZZZZ</name>
<dbReference type="SUPFAM" id="SSF88874">
    <property type="entry name" value="Receptor-binding domain of short tail fibre protein gp12"/>
    <property type="match status" value="1"/>
</dbReference>
<protein>
    <recommendedName>
        <fullName evidence="1">Phage tail collar domain-containing protein</fullName>
    </recommendedName>
</protein>
<dbReference type="AlphaFoldDB" id="X1TMC9"/>